<feature type="compositionally biased region" description="Pro residues" evidence="1">
    <location>
        <begin position="1"/>
        <end position="20"/>
    </location>
</feature>
<gene>
    <name evidence="3" type="ORF">ET989_11435</name>
</gene>
<feature type="region of interest" description="Disordered" evidence="1">
    <location>
        <begin position="1"/>
        <end position="108"/>
    </location>
</feature>
<accession>A0A4Q9KE46</accession>
<dbReference type="Proteomes" id="UP000292373">
    <property type="component" value="Unassembled WGS sequence"/>
</dbReference>
<proteinExistence type="predicted"/>
<evidence type="ECO:0000313" key="3">
    <source>
        <dbReference type="EMBL" id="TBT83576.1"/>
    </source>
</evidence>
<evidence type="ECO:0000256" key="1">
    <source>
        <dbReference type="SAM" id="MobiDB-lite"/>
    </source>
</evidence>
<feature type="compositionally biased region" description="Basic and acidic residues" evidence="1">
    <location>
        <begin position="31"/>
        <end position="49"/>
    </location>
</feature>
<dbReference type="AlphaFoldDB" id="A0A4Q9KE46"/>
<evidence type="ECO:0000313" key="4">
    <source>
        <dbReference type="Proteomes" id="UP000292373"/>
    </source>
</evidence>
<reference evidence="3 4" key="1">
    <citation type="submission" date="2019-01" db="EMBL/GenBank/DDBJ databases">
        <title>Lactibacter flavus gen. nov., sp. nov., a novel bacterium of the family Propionibacteriaceae isolated from raw milk and dairy products.</title>
        <authorList>
            <person name="Huptas C."/>
            <person name="Wenning M."/>
            <person name="Breitenwieser F."/>
            <person name="Doll E."/>
            <person name="Von Neubeck M."/>
            <person name="Busse H.-J."/>
            <person name="Scherer S."/>
        </authorList>
    </citation>
    <scope>NUCLEOTIDE SEQUENCE [LARGE SCALE GENOMIC DNA]</scope>
    <source>
        <strain evidence="3 4">KCTC 33808</strain>
    </source>
</reference>
<dbReference type="EMBL" id="SDMQ01000011">
    <property type="protein sequence ID" value="TBT83576.1"/>
    <property type="molecule type" value="Genomic_DNA"/>
</dbReference>
<organism evidence="3 4">
    <name type="scientific">Propioniciclava sinopodophylli</name>
    <dbReference type="NCBI Taxonomy" id="1837344"/>
    <lineage>
        <taxon>Bacteria</taxon>
        <taxon>Bacillati</taxon>
        <taxon>Actinomycetota</taxon>
        <taxon>Actinomycetes</taxon>
        <taxon>Propionibacteriales</taxon>
        <taxon>Propionibacteriaceae</taxon>
        <taxon>Propioniciclava</taxon>
    </lineage>
</organism>
<comment type="caution">
    <text evidence="3">The sequence shown here is derived from an EMBL/GenBank/DDBJ whole genome shotgun (WGS) entry which is preliminary data.</text>
</comment>
<dbReference type="OrthoDB" id="3874088at2"/>
<keyword evidence="4" id="KW-1185">Reference proteome</keyword>
<name>A0A4Q9KE46_9ACTN</name>
<dbReference type="InterPro" id="IPR009492">
    <property type="entry name" value="TniQ"/>
</dbReference>
<protein>
    <recommendedName>
        <fullName evidence="2">TniQ domain-containing protein</fullName>
    </recommendedName>
</protein>
<sequence>MGARPGPHPTHAPPRPPPGRPRTSRTPRRLLAADHPRGTRTRSARDRLPRQTQGPHTRDHLGGRGRRSRAPPPRRRTVAPPALGLPTPSTATRVGRPPGVPHRTRRATRSPGIAGHERLMNLPIRLLPGAGESFGSYLRRTAHALGTTPRMLTTSLGLTPGETNSLLLDPATTHRIAELLGLRTSEIDDLHATRWHPTVLDLRLLGHPQRLHRPWIDTLNTRFCPWCLDENGYWRLEWRLPWICTCDDHEIWLHDHCPHCGSTQRDDAWAPRATTPVSCLSCAKPLTEATPEEADLDARRRTYAGQRLLAEEDSTIAGYPVPADTALRGWRQSIAIQRTLQRDHHRHSVEHWTAHEADRALEQAWPLIDAPDPATAAAVLRRWMLAYQRPWPFSAAQVSTFILPLRHILDDVRAIWGARGP</sequence>
<evidence type="ECO:0000259" key="2">
    <source>
        <dbReference type="Pfam" id="PF06527"/>
    </source>
</evidence>
<feature type="domain" description="TniQ" evidence="2">
    <location>
        <begin position="123"/>
        <end position="251"/>
    </location>
</feature>
<feature type="compositionally biased region" description="Basic residues" evidence="1">
    <location>
        <begin position="63"/>
        <end position="77"/>
    </location>
</feature>
<dbReference type="Pfam" id="PF06527">
    <property type="entry name" value="TniQ"/>
    <property type="match status" value="1"/>
</dbReference>